<dbReference type="InterPro" id="IPR036188">
    <property type="entry name" value="FAD/NAD-bd_sf"/>
</dbReference>
<comment type="similarity">
    <text evidence="1">Belongs to the GMC oxidoreductase family.</text>
</comment>
<dbReference type="Proteomes" id="UP001558652">
    <property type="component" value="Unassembled WGS sequence"/>
</dbReference>
<evidence type="ECO:0000259" key="4">
    <source>
        <dbReference type="Pfam" id="PF05199"/>
    </source>
</evidence>
<feature type="binding site" evidence="2">
    <location>
        <begin position="81"/>
        <end position="84"/>
    </location>
    <ligand>
        <name>FAD</name>
        <dbReference type="ChEBI" id="CHEBI:57692"/>
    </ligand>
</feature>
<comment type="caution">
    <text evidence="5">The sequence shown here is derived from an EMBL/GenBank/DDBJ whole genome shotgun (WGS) entry which is preliminary data.</text>
</comment>
<dbReference type="EMBL" id="JBFDAA010000010">
    <property type="protein sequence ID" value="KAL1124727.1"/>
    <property type="molecule type" value="Genomic_DNA"/>
</dbReference>
<dbReference type="Gene3D" id="3.30.560.10">
    <property type="entry name" value="Glucose Oxidase, domain 3"/>
    <property type="match status" value="1"/>
</dbReference>
<gene>
    <name evidence="5" type="ORF">AAG570_001350</name>
</gene>
<dbReference type="PANTHER" id="PTHR11552:SF227">
    <property type="entry name" value="GLUCOSE DEHYDROGENASE [FAD, QUINONE]-LIKE PROTEIN"/>
    <property type="match status" value="1"/>
</dbReference>
<dbReference type="Pfam" id="PF00732">
    <property type="entry name" value="GMC_oxred_N"/>
    <property type="match status" value="1"/>
</dbReference>
<feature type="non-terminal residue" evidence="5">
    <location>
        <position position="1"/>
    </location>
</feature>
<dbReference type="SUPFAM" id="SSF54373">
    <property type="entry name" value="FAD-linked reductases, C-terminal domain"/>
    <property type="match status" value="1"/>
</dbReference>
<accession>A0ABD0YBV1</accession>
<comment type="cofactor">
    <cofactor evidence="2">
        <name>FAD</name>
        <dbReference type="ChEBI" id="CHEBI:57692"/>
    </cofactor>
</comment>
<dbReference type="InterPro" id="IPR000172">
    <property type="entry name" value="GMC_OxRdtase_N"/>
</dbReference>
<evidence type="ECO:0000313" key="5">
    <source>
        <dbReference type="EMBL" id="KAL1124727.1"/>
    </source>
</evidence>
<evidence type="ECO:0000256" key="2">
    <source>
        <dbReference type="PIRSR" id="PIRSR000137-2"/>
    </source>
</evidence>
<evidence type="ECO:0008006" key="7">
    <source>
        <dbReference type="Google" id="ProtNLM"/>
    </source>
</evidence>
<feature type="domain" description="Glucose-methanol-choline oxidoreductase C-terminal" evidence="4">
    <location>
        <begin position="268"/>
        <end position="410"/>
    </location>
</feature>
<dbReference type="PIRSF" id="PIRSF000137">
    <property type="entry name" value="Alcohol_oxidase"/>
    <property type="match status" value="1"/>
</dbReference>
<keyword evidence="6" id="KW-1185">Reference proteome</keyword>
<evidence type="ECO:0000256" key="1">
    <source>
        <dbReference type="ARBA" id="ARBA00010790"/>
    </source>
</evidence>
<dbReference type="Pfam" id="PF05199">
    <property type="entry name" value="GMC_oxred_C"/>
    <property type="match status" value="1"/>
</dbReference>
<feature type="domain" description="Glucose-methanol-choline oxidoreductase N-terminal" evidence="3">
    <location>
        <begin position="64"/>
        <end position="238"/>
    </location>
</feature>
<dbReference type="AlphaFoldDB" id="A0ABD0YBV1"/>
<keyword evidence="2" id="KW-0274">FAD</keyword>
<proteinExistence type="inferred from homology"/>
<dbReference type="PANTHER" id="PTHR11552">
    <property type="entry name" value="GLUCOSE-METHANOL-CHOLINE GMC OXIDOREDUCTASE"/>
    <property type="match status" value="1"/>
</dbReference>
<evidence type="ECO:0000313" key="6">
    <source>
        <dbReference type="Proteomes" id="UP001558652"/>
    </source>
</evidence>
<organism evidence="5 6">
    <name type="scientific">Ranatra chinensis</name>
    <dbReference type="NCBI Taxonomy" id="642074"/>
    <lineage>
        <taxon>Eukaryota</taxon>
        <taxon>Metazoa</taxon>
        <taxon>Ecdysozoa</taxon>
        <taxon>Arthropoda</taxon>
        <taxon>Hexapoda</taxon>
        <taxon>Insecta</taxon>
        <taxon>Pterygota</taxon>
        <taxon>Neoptera</taxon>
        <taxon>Paraneoptera</taxon>
        <taxon>Hemiptera</taxon>
        <taxon>Heteroptera</taxon>
        <taxon>Panheteroptera</taxon>
        <taxon>Nepomorpha</taxon>
        <taxon>Nepidae</taxon>
        <taxon>Ranatrinae</taxon>
        <taxon>Ranatra</taxon>
    </lineage>
</organism>
<dbReference type="Gene3D" id="3.50.50.60">
    <property type="entry name" value="FAD/NAD(P)-binding domain"/>
    <property type="match status" value="2"/>
</dbReference>
<reference evidence="5 6" key="1">
    <citation type="submission" date="2024-07" db="EMBL/GenBank/DDBJ databases">
        <title>Chromosome-level genome assembly of the water stick insect Ranatra chinensis (Heteroptera: Nepidae).</title>
        <authorList>
            <person name="Liu X."/>
        </authorList>
    </citation>
    <scope>NUCLEOTIDE SEQUENCE [LARGE SCALE GENOMIC DNA]</scope>
    <source>
        <strain evidence="5">Cailab_2021Rc</strain>
        <tissue evidence="5">Muscle</tissue>
    </source>
</reference>
<feature type="binding site" evidence="2">
    <location>
        <position position="211"/>
    </location>
    <ligand>
        <name>FAD</name>
        <dbReference type="ChEBI" id="CHEBI:57692"/>
    </ligand>
</feature>
<dbReference type="InterPro" id="IPR007867">
    <property type="entry name" value="GMC_OxRtase_C"/>
</dbReference>
<evidence type="ECO:0000259" key="3">
    <source>
        <dbReference type="Pfam" id="PF00732"/>
    </source>
</evidence>
<keyword evidence="2" id="KW-0285">Flavoprotein</keyword>
<name>A0ABD0YBV1_9HEMI</name>
<dbReference type="InterPro" id="IPR012132">
    <property type="entry name" value="GMC_OxRdtase"/>
</dbReference>
<dbReference type="SUPFAM" id="SSF51905">
    <property type="entry name" value="FAD/NAD(P)-binding domain"/>
    <property type="match status" value="1"/>
</dbReference>
<protein>
    <recommendedName>
        <fullName evidence="7">Glucose-methanol-choline oxidoreductase</fullName>
    </recommendedName>
</protein>
<sequence length="431" mass="48152">SGSVVASRLSENENWSVLLLEAGGQETVETEVPLLMHNLHGTKVDWNYTTVPQKYACGANGGVGMCYWPRGQILGGSSTTNAMVYMRGNRKDYDNWAAMGIEGWSYEEVLPYFLRSEDQKNSKYAANKKYHSTGGYLTVSESRYQSPLIRDYMNLGRRLGYLEQDANAENQTAFMPLQGTFRDGARCSTAKAFLRPARNWSNLHVVTGAFVTKIVVDKESMTATGVEFLKDGEKITVKANVQMDLISPQTISTGETNTWAFFGLILRPKTRGTIMLRSSDPKVHPAIDPKYFAEPEDRRLIKEAARMATEFGASEEMNRIKSEFDFKYYEACHYLGDKLSDAYLDCLVHNYTFTDFHPTGTCRMGAVTDPRTVVDPKLRVLGINGLRVIDASVMPDVPSGNTNAPTIMVAEKGSDIIKEHWATTTKMEILV</sequence>